<dbReference type="Pfam" id="PF04397">
    <property type="entry name" value="LytTR"/>
    <property type="match status" value="1"/>
</dbReference>
<organism evidence="2 3">
    <name type="scientific">Paenibacillus woosongensis</name>
    <dbReference type="NCBI Taxonomy" id="307580"/>
    <lineage>
        <taxon>Bacteria</taxon>
        <taxon>Bacillati</taxon>
        <taxon>Bacillota</taxon>
        <taxon>Bacilli</taxon>
        <taxon>Bacillales</taxon>
        <taxon>Paenibacillaceae</taxon>
        <taxon>Paenibacillus</taxon>
    </lineage>
</organism>
<evidence type="ECO:0000313" key="2">
    <source>
        <dbReference type="EMBL" id="GIP58682.1"/>
    </source>
</evidence>
<protein>
    <recommendedName>
        <fullName evidence="1">HTH LytTR-type domain-containing protein</fullName>
    </recommendedName>
</protein>
<comment type="caution">
    <text evidence="2">The sequence shown here is derived from an EMBL/GenBank/DDBJ whole genome shotgun (WGS) entry which is preliminary data.</text>
</comment>
<accession>A0ABQ4MRR1</accession>
<reference evidence="2 3" key="1">
    <citation type="submission" date="2021-03" db="EMBL/GenBank/DDBJ databases">
        <title>Antimicrobial resistance genes in bacteria isolated from Japanese honey, and their potential for conferring macrolide and lincosamide resistance in the American foulbrood pathogen Paenibacillus larvae.</title>
        <authorList>
            <person name="Okamoto M."/>
            <person name="Kumagai M."/>
            <person name="Kanamori H."/>
            <person name="Takamatsu D."/>
        </authorList>
    </citation>
    <scope>NUCLEOTIDE SEQUENCE [LARGE SCALE GENOMIC DNA]</scope>
    <source>
        <strain evidence="2 3">J15TS10</strain>
    </source>
</reference>
<gene>
    <name evidence="2" type="ORF">J15TS10_24960</name>
</gene>
<dbReference type="InterPro" id="IPR007492">
    <property type="entry name" value="LytTR_DNA-bd_dom"/>
</dbReference>
<dbReference type="EMBL" id="BOSM01000003">
    <property type="protein sequence ID" value="GIP58682.1"/>
    <property type="molecule type" value="Genomic_DNA"/>
</dbReference>
<evidence type="ECO:0000313" key="3">
    <source>
        <dbReference type="Proteomes" id="UP000681290"/>
    </source>
</evidence>
<keyword evidence="3" id="KW-1185">Reference proteome</keyword>
<dbReference type="Proteomes" id="UP000681290">
    <property type="component" value="Unassembled WGS sequence"/>
</dbReference>
<dbReference type="Gene3D" id="2.40.50.1020">
    <property type="entry name" value="LytTr DNA-binding domain"/>
    <property type="match status" value="1"/>
</dbReference>
<sequence>MRVLGVKITGRQGDDSDFVEFELSDVNYINLYKPSKSSESVPVYHTSDGSYAPLLKLKDISIALKNYGFVNFDQSTIVNRNRVKRTVKRKEGLNVTFVDFSVIVVSARSRFNKGN</sequence>
<feature type="domain" description="HTH LytTR-type" evidence="1">
    <location>
        <begin position="21"/>
        <end position="108"/>
    </location>
</feature>
<evidence type="ECO:0000259" key="1">
    <source>
        <dbReference type="Pfam" id="PF04397"/>
    </source>
</evidence>
<name>A0ABQ4MRR1_9BACL</name>
<proteinExistence type="predicted"/>
<dbReference type="RefSeq" id="WP_213591062.1">
    <property type="nucleotide sequence ID" value="NZ_BOSM01000003.1"/>
</dbReference>